<dbReference type="OrthoDB" id="5430422at2759"/>
<protein>
    <submittedName>
        <fullName evidence="2">Uncharacterized protein</fullName>
    </submittedName>
</protein>
<dbReference type="GeneID" id="93586540"/>
<keyword evidence="3" id="KW-1185">Reference proteome</keyword>
<dbReference type="AlphaFoldDB" id="A0A437A473"/>
<dbReference type="VEuPathDB" id="FungiDB:DFL_004229"/>
<dbReference type="EMBL" id="SAEB01000006">
    <property type="protein sequence ID" value="RVD85928.1"/>
    <property type="molecule type" value="Genomic_DNA"/>
</dbReference>
<feature type="compositionally biased region" description="Basic and acidic residues" evidence="1">
    <location>
        <begin position="199"/>
        <end position="212"/>
    </location>
</feature>
<accession>A0A437A473</accession>
<name>A0A437A473_ARTFL</name>
<dbReference type="RefSeq" id="XP_067491472.1">
    <property type="nucleotide sequence ID" value="XM_067633288.1"/>
</dbReference>
<feature type="compositionally biased region" description="Basic and acidic residues" evidence="1">
    <location>
        <begin position="241"/>
        <end position="250"/>
    </location>
</feature>
<reference evidence="2 3" key="1">
    <citation type="submission" date="2019-01" db="EMBL/GenBank/DDBJ databases">
        <title>Intercellular communication is required for trap formation in the nematode-trapping fungus Duddingtonia flagrans.</title>
        <authorList>
            <person name="Youssar L."/>
            <person name="Wernet V."/>
            <person name="Hensel N."/>
            <person name="Hildebrandt H.-G."/>
            <person name="Fischer R."/>
        </authorList>
    </citation>
    <scope>NUCLEOTIDE SEQUENCE [LARGE SCALE GENOMIC DNA]</scope>
    <source>
        <strain evidence="2 3">CBS H-5679</strain>
    </source>
</reference>
<organism evidence="2 3">
    <name type="scientific">Arthrobotrys flagrans</name>
    <name type="common">Nematode-trapping fungus</name>
    <name type="synonym">Trichothecium flagrans</name>
    <dbReference type="NCBI Taxonomy" id="97331"/>
    <lineage>
        <taxon>Eukaryota</taxon>
        <taxon>Fungi</taxon>
        <taxon>Dikarya</taxon>
        <taxon>Ascomycota</taxon>
        <taxon>Pezizomycotina</taxon>
        <taxon>Orbiliomycetes</taxon>
        <taxon>Orbiliales</taxon>
        <taxon>Orbiliaceae</taxon>
        <taxon>Arthrobotrys</taxon>
    </lineage>
</organism>
<feature type="compositionally biased region" description="Acidic residues" evidence="1">
    <location>
        <begin position="50"/>
        <end position="66"/>
    </location>
</feature>
<evidence type="ECO:0000256" key="1">
    <source>
        <dbReference type="SAM" id="MobiDB-lite"/>
    </source>
</evidence>
<gene>
    <name evidence="2" type="ORF">DFL_004229</name>
</gene>
<feature type="compositionally biased region" description="Polar residues" evidence="1">
    <location>
        <begin position="75"/>
        <end position="85"/>
    </location>
</feature>
<comment type="caution">
    <text evidence="2">The sequence shown here is derived from an EMBL/GenBank/DDBJ whole genome shotgun (WGS) entry which is preliminary data.</text>
</comment>
<proteinExistence type="predicted"/>
<sequence length="265" mass="30082">MEDDAQEDINALGLQDLNLQVVYANFRNSGNLDGTRANYLQHQIDKEYDSDLEDAPCSEYDSEDGDTQIRGRLPQTPSYGQNDVGNSRHYRGNRVVLQRTRQSSHGSEIHELRRAHLDPSGQEVLVDSTPVQSEINNQRGRNPTSRSPHYPSYLKEQPMRPQGLRSSRLAPPPNHLEFLGDRLNEEGERFGGMDFARYSSRERDPRDGEPGRGRSPYGSNGDMYGEALAYMRSRSRGAGPTDREHSDPRYQRNHPRRSPPIGDGY</sequence>
<feature type="compositionally biased region" description="Polar residues" evidence="1">
    <location>
        <begin position="129"/>
        <end position="147"/>
    </location>
</feature>
<feature type="region of interest" description="Disordered" evidence="1">
    <location>
        <begin position="192"/>
        <end position="265"/>
    </location>
</feature>
<evidence type="ECO:0000313" key="3">
    <source>
        <dbReference type="Proteomes" id="UP000283090"/>
    </source>
</evidence>
<feature type="compositionally biased region" description="Basic and acidic residues" evidence="1">
    <location>
        <begin position="107"/>
        <end position="117"/>
    </location>
</feature>
<dbReference type="Proteomes" id="UP000283090">
    <property type="component" value="Unassembled WGS sequence"/>
</dbReference>
<evidence type="ECO:0000313" key="2">
    <source>
        <dbReference type="EMBL" id="RVD85928.1"/>
    </source>
</evidence>
<feature type="region of interest" description="Disordered" evidence="1">
    <location>
        <begin position="50"/>
        <end position="179"/>
    </location>
</feature>